<accession>A0ACD5AR83</accession>
<reference evidence="1" key="1">
    <citation type="journal article" date="2025" name="Int. J. Syst. Evol. Microbiol.">
        <title>Streptomyces citrinus sp. nov., with yellow diffusible pigment.</title>
        <authorList>
            <person name="He Y."/>
            <person name="Yang E."/>
            <person name="Xu J."/>
            <person name="Sun Y."/>
            <person name="Sun L."/>
        </authorList>
    </citation>
    <scope>NUCLEOTIDE SEQUENCE</scope>
    <source>
        <strain evidence="1">Q6</strain>
    </source>
</reference>
<dbReference type="EMBL" id="CP146023">
    <property type="protein sequence ID" value="WWQ69570.1"/>
    <property type="molecule type" value="Genomic_DNA"/>
</dbReference>
<keyword evidence="2" id="KW-1185">Reference proteome</keyword>
<sequence length="214" mass="22768">MTRAARHPAYSGLRKRKSGRSIGVALSSAVLAASLLTACSGSENKGPEATLDPKDPSTSASSTDNATPSPSQTDPHAGDKAAALDAYGRMWAEQAKAYAKGSTSGTEFDTYAVALAKTSITNDLADLRSKGIVTKGAPTHSAKITEFKPRGTKAASAKVKDCLDTTHWKYLYAKTGKPVPMPSTRLPRYYMTAQAEVWGKSWKIIEIKLSQDPC</sequence>
<proteinExistence type="predicted"/>
<evidence type="ECO:0000313" key="1">
    <source>
        <dbReference type="EMBL" id="WWQ69570.1"/>
    </source>
</evidence>
<name>A0ACD5AR83_9ACTN</name>
<evidence type="ECO:0000313" key="2">
    <source>
        <dbReference type="Proteomes" id="UP001432251"/>
    </source>
</evidence>
<protein>
    <submittedName>
        <fullName evidence="1">Uncharacterized protein</fullName>
    </submittedName>
</protein>
<dbReference type="Proteomes" id="UP001432251">
    <property type="component" value="Plasmid p1"/>
</dbReference>
<geneLocation type="plasmid" evidence="1 2">
    <name>p1</name>
</geneLocation>
<gene>
    <name evidence="1" type="ORF">V2W30_41130</name>
</gene>
<keyword evidence="1" id="KW-0614">Plasmid</keyword>
<organism evidence="1 2">
    <name type="scientific">Streptomyces citrinus</name>
    <dbReference type="NCBI Taxonomy" id="3118173"/>
    <lineage>
        <taxon>Bacteria</taxon>
        <taxon>Bacillati</taxon>
        <taxon>Actinomycetota</taxon>
        <taxon>Actinomycetes</taxon>
        <taxon>Kitasatosporales</taxon>
        <taxon>Streptomycetaceae</taxon>
        <taxon>Streptomyces</taxon>
    </lineage>
</organism>